<organism evidence="1 2">
    <name type="scientific">Sinomicrobium oceani</name>
    <dbReference type="NCBI Taxonomy" id="1150368"/>
    <lineage>
        <taxon>Bacteria</taxon>
        <taxon>Pseudomonadati</taxon>
        <taxon>Bacteroidota</taxon>
        <taxon>Flavobacteriia</taxon>
        <taxon>Flavobacteriales</taxon>
        <taxon>Flavobacteriaceae</taxon>
        <taxon>Sinomicrobium</taxon>
    </lineage>
</organism>
<gene>
    <name evidence="1" type="ORF">SAMN02927921_00748</name>
</gene>
<keyword evidence="2" id="KW-1185">Reference proteome</keyword>
<name>A0A1K1MRC8_9FLAO</name>
<evidence type="ECO:0000313" key="2">
    <source>
        <dbReference type="Proteomes" id="UP000182248"/>
    </source>
</evidence>
<evidence type="ECO:0000313" key="1">
    <source>
        <dbReference type="EMBL" id="SFW25557.1"/>
    </source>
</evidence>
<accession>A0A1K1MRC8</accession>
<dbReference type="OrthoDB" id="1492406at2"/>
<dbReference type="STRING" id="1150368.SAMN02927921_00748"/>
<dbReference type="RefSeq" id="WP_072316024.1">
    <property type="nucleotide sequence ID" value="NZ_FPJE01000003.1"/>
</dbReference>
<sequence>MNKNHLYLILFLICASCNKKAEFFPLTEIGKEYSHNKSINEYIVISNPPKNIDSLANLISQYNDTTINLCQIKKDSVWLMRIFYKESWNMSKNYKENHSYFGDYVVADHLDDIIAVFQKTGNSEEYYWEFKIKTHNNPDEWKEYPVEIDCPN</sequence>
<proteinExistence type="predicted"/>
<dbReference type="AlphaFoldDB" id="A0A1K1MRC8"/>
<protein>
    <submittedName>
        <fullName evidence="1">Uncharacterized protein</fullName>
    </submittedName>
</protein>
<dbReference type="Proteomes" id="UP000182248">
    <property type="component" value="Unassembled WGS sequence"/>
</dbReference>
<reference evidence="1 2" key="1">
    <citation type="submission" date="2016-11" db="EMBL/GenBank/DDBJ databases">
        <authorList>
            <person name="Jaros S."/>
            <person name="Januszkiewicz K."/>
            <person name="Wedrychowicz H."/>
        </authorList>
    </citation>
    <scope>NUCLEOTIDE SEQUENCE [LARGE SCALE GENOMIC DNA]</scope>
    <source>
        <strain evidence="1 2">CGMCC 1.12145</strain>
    </source>
</reference>
<dbReference type="EMBL" id="FPJE01000003">
    <property type="protein sequence ID" value="SFW25557.1"/>
    <property type="molecule type" value="Genomic_DNA"/>
</dbReference>